<feature type="domain" description="C3H1-type" evidence="3">
    <location>
        <begin position="16"/>
        <end position="44"/>
    </location>
</feature>
<feature type="region of interest" description="Disordered" evidence="2">
    <location>
        <begin position="297"/>
        <end position="316"/>
    </location>
</feature>
<evidence type="ECO:0000313" key="4">
    <source>
        <dbReference type="Proteomes" id="UP000515146"/>
    </source>
</evidence>
<feature type="domain" description="C3H1-type" evidence="3">
    <location>
        <begin position="71"/>
        <end position="97"/>
    </location>
</feature>
<dbReference type="OMA" id="KCKSSIC"/>
<sequence>MMKVIAKNKQQKQKNKSYGQYCLQFCREGICRKGRHCSFEHDPSKRGICQRILTQQLCRKPICHLSHDKTPDKMPDCRFFLRGKCTADNCQYRHVKVNKDAKLCENFASGFCLQGLSCNKLHQFKCSAIGQRKKCPRGDQCNNYHPPKIVQQQQQQQKSPKKKKLQKESKFKKINKPLTNAANNTNNNQSLSSPKHNQSNELPLDLSSPNTKNLLNQMLTKQFQKNHHLNNSKRIDESRSLVNHDGNDDDDEDDKSIIKKIIENLSFIPLTKDGDTFDNDSLKIDWIQLIRRFHNDNDDGQSSNIEKPKYFTIDDSDDDEDDNGLLNLSLKPPPPSTTTSTTSILMNETNIYRPKLKIIPDFLQE</sequence>
<dbReference type="InterPro" id="IPR000571">
    <property type="entry name" value="Znf_CCCH"/>
</dbReference>
<dbReference type="PROSITE" id="PS50103">
    <property type="entry name" value="ZF_C3H1"/>
    <property type="match status" value="3"/>
</dbReference>
<feature type="compositionally biased region" description="Polar residues" evidence="2">
    <location>
        <begin position="189"/>
        <end position="211"/>
    </location>
</feature>
<dbReference type="Gene3D" id="4.10.1000.10">
    <property type="entry name" value="Zinc finger, CCCH-type"/>
    <property type="match status" value="1"/>
</dbReference>
<dbReference type="GO" id="GO:0008270">
    <property type="term" value="F:zinc ion binding"/>
    <property type="evidence" value="ECO:0007669"/>
    <property type="project" value="UniProtKB-KW"/>
</dbReference>
<feature type="compositionally biased region" description="Low complexity" evidence="2">
    <location>
        <begin position="179"/>
        <end position="188"/>
    </location>
</feature>
<proteinExistence type="predicted"/>
<dbReference type="InParanoid" id="A0A6P6Y5Z0"/>
<keyword evidence="1" id="KW-0863">Zinc-finger</keyword>
<feature type="zinc finger region" description="C3H1-type" evidence="1">
    <location>
        <begin position="98"/>
        <end position="125"/>
    </location>
</feature>
<feature type="zinc finger region" description="C3H1-type" evidence="1">
    <location>
        <begin position="16"/>
        <end position="44"/>
    </location>
</feature>
<feature type="region of interest" description="Disordered" evidence="2">
    <location>
        <begin position="148"/>
        <end position="211"/>
    </location>
</feature>
<gene>
    <name evidence="5" type="primary">LOC113794873</name>
</gene>
<keyword evidence="1" id="KW-0862">Zinc</keyword>
<dbReference type="SMART" id="SM00356">
    <property type="entry name" value="ZnF_C3H1"/>
    <property type="match status" value="5"/>
</dbReference>
<dbReference type="RefSeq" id="XP_027200823.1">
    <property type="nucleotide sequence ID" value="XM_027345022.1"/>
</dbReference>
<reference evidence="5" key="1">
    <citation type="submission" date="2025-08" db="UniProtKB">
        <authorList>
            <consortium name="RefSeq"/>
        </authorList>
    </citation>
    <scope>IDENTIFICATION</scope>
    <source>
        <strain evidence="5">Airmid</strain>
    </source>
</reference>
<feature type="region of interest" description="Disordered" evidence="2">
    <location>
        <begin position="322"/>
        <end position="342"/>
    </location>
</feature>
<accession>A0A6P6Y5Z0</accession>
<dbReference type="KEGG" id="dpte:113794873"/>
<dbReference type="GO" id="GO:0005634">
    <property type="term" value="C:nucleus"/>
    <property type="evidence" value="ECO:0007669"/>
    <property type="project" value="TreeGrafter"/>
</dbReference>
<evidence type="ECO:0000256" key="2">
    <source>
        <dbReference type="SAM" id="MobiDB-lite"/>
    </source>
</evidence>
<dbReference type="OrthoDB" id="3247158at2759"/>
<evidence type="ECO:0000313" key="5">
    <source>
        <dbReference type="RefSeq" id="XP_027200823.1"/>
    </source>
</evidence>
<feature type="region of interest" description="Disordered" evidence="2">
    <location>
        <begin position="225"/>
        <end position="253"/>
    </location>
</feature>
<feature type="zinc finger region" description="C3H1-type" evidence="1">
    <location>
        <begin position="71"/>
        <end position="97"/>
    </location>
</feature>
<feature type="domain" description="C3H1-type" evidence="3">
    <location>
        <begin position="98"/>
        <end position="125"/>
    </location>
</feature>
<organism evidence="4 5">
    <name type="scientific">Dermatophagoides pteronyssinus</name>
    <name type="common">European house dust mite</name>
    <dbReference type="NCBI Taxonomy" id="6956"/>
    <lineage>
        <taxon>Eukaryota</taxon>
        <taxon>Metazoa</taxon>
        <taxon>Ecdysozoa</taxon>
        <taxon>Arthropoda</taxon>
        <taxon>Chelicerata</taxon>
        <taxon>Arachnida</taxon>
        <taxon>Acari</taxon>
        <taxon>Acariformes</taxon>
        <taxon>Sarcoptiformes</taxon>
        <taxon>Astigmata</taxon>
        <taxon>Psoroptidia</taxon>
        <taxon>Analgoidea</taxon>
        <taxon>Pyroglyphidae</taxon>
        <taxon>Dermatophagoidinae</taxon>
        <taxon>Dermatophagoides</taxon>
    </lineage>
</organism>
<dbReference type="AlphaFoldDB" id="A0A6P6Y5Z0"/>
<keyword evidence="1" id="KW-0479">Metal-binding</keyword>
<protein>
    <submittedName>
        <fullName evidence="5">Zinc finger CCCH domain-containing protein 3-like</fullName>
    </submittedName>
</protein>
<keyword evidence="4" id="KW-1185">Reference proteome</keyword>
<name>A0A6P6Y5Z0_DERPT</name>
<dbReference type="PANTHER" id="PTHR46156">
    <property type="entry name" value="CCCH ZINGC FINGER"/>
    <property type="match status" value="1"/>
</dbReference>
<dbReference type="Proteomes" id="UP000515146">
    <property type="component" value="Unplaced"/>
</dbReference>
<evidence type="ECO:0000256" key="1">
    <source>
        <dbReference type="PROSITE-ProRule" id="PRU00723"/>
    </source>
</evidence>
<dbReference type="PANTHER" id="PTHR46156:SF1">
    <property type="entry name" value="ZINC FINGER CCCH DOMAIN-CONTAINING PROTEIN 3"/>
    <property type="match status" value="1"/>
</dbReference>
<evidence type="ECO:0000259" key="3">
    <source>
        <dbReference type="PROSITE" id="PS50103"/>
    </source>
</evidence>